<dbReference type="STRING" id="181874.A0A409WTG5"/>
<evidence type="ECO:0000256" key="3">
    <source>
        <dbReference type="ARBA" id="ARBA00010790"/>
    </source>
</evidence>
<dbReference type="Pfam" id="PF00732">
    <property type="entry name" value="GMC_oxred_N"/>
    <property type="match status" value="2"/>
</dbReference>
<dbReference type="PANTHER" id="PTHR11552">
    <property type="entry name" value="GLUCOSE-METHANOL-CHOLINE GMC OXIDOREDUCTASE"/>
    <property type="match status" value="1"/>
</dbReference>
<comment type="function">
    <text evidence="7">Catalyzes the single-oxidation or sequential double oxidation reaction of carbohydrates primarily at carbon-2 and/or carbon-3 with the concomitant reduction of the flavin. The enzyme exhibits a broad sugar substrate specificity, oxidizing different aldopyranoses to the corresponding C-1, C-2, C-3 or C-1,2, C-2,3 and C-3,4 (di)dehydro sugars with substrate-specific regioselectivity. Accepts only a narrow range of electron acceptors such as substituted benzoquinones and complexed metal ions and reacts extremely slowly with O(2) as acceptor. May play a role in the natural recycling of plant matter by oxidizing all major monosaccharides in lignocellulose and by reducing quinone compounds or reactive radical species generated during lignin depolymerization.</text>
</comment>
<evidence type="ECO:0000256" key="8">
    <source>
        <dbReference type="ARBA" id="ARBA00033986"/>
    </source>
</evidence>
<comment type="catalytic activity">
    <reaction evidence="8">
        <text>pyranose + acceptor = pyranos-2-ulose + reduced acceptor.</text>
        <dbReference type="EC" id="1.1.99.29"/>
    </reaction>
</comment>
<dbReference type="EMBL" id="NHTK01005240">
    <property type="protein sequence ID" value="PPQ81761.1"/>
    <property type="molecule type" value="Genomic_DNA"/>
</dbReference>
<feature type="active site" description="Proton acceptor" evidence="13">
    <location>
        <position position="636"/>
    </location>
</feature>
<proteinExistence type="inferred from homology"/>
<protein>
    <recommendedName>
        <fullName evidence="5">pyranose dehydrogenase (acceptor)</fullName>
        <ecNumber evidence="5">1.1.99.29</ecNumber>
    </recommendedName>
</protein>
<evidence type="ECO:0000259" key="17">
    <source>
        <dbReference type="Pfam" id="PF05199"/>
    </source>
</evidence>
<sequence>MRIMCWSSAYFRALSAATILCATALVQGYPHMVDGLRQREITAAELKPLYDYVIVGGGQSGLVVASRLSEDHKSSVLVVEYGGFNNDPAQLDPSSAFQTPQQFLFNASIVPQPGIGNRSGQVFAASVVGGGSTLNGMFFERGSKDDYDNWERLGNPGWGWDDLLPYFKKTTTFTPPRADLAAEFNITWDINSAYGNGPIQATFPDWQWPTIIPQWKAWTELGVPIQLEGAAGDAHGAFWVPSNVDQQFRRSYARNAYFDPVSTRPNLQLLTEFRVNEVLFDHQNRAESVRIQPRGTTNNAPTIIVKASKEIVLSAGYNPMGFLDHEIASILTICLIKAHRIFAAGWLHTPQILQRSGIGPASLLKQAGIPLIVDLPGVGSNLQDHPAVGIAYEYLTDLFPNLGTLQTNQTFAQFAQDEWLMRKGPLSMGVSNSVAVIPWPILSSTAQTTIDKAKAQNAATFLPTSYSQQQIDGFTAQRDLLLKSFSQTNNGVVEIPFFGGSITSLVLERPLSRGTVLLNITDKYAEPVIDYNTNINPVDTDIFIAVVKFARRWFQASAQKLLTPVEQVPGPTVVTDEDIATWAADNMASSTAHSCGTSAMAPREQAGVVSSDLLVYGVTGLSVADVSIIPLIPASHTCATVYAIAEKASDLIKTRHA</sequence>
<dbReference type="InterPro" id="IPR007867">
    <property type="entry name" value="GMC_OxRtase_C"/>
</dbReference>
<dbReference type="GO" id="GO:0033718">
    <property type="term" value="F:pyranose dehydrogenase (acceptor) activity"/>
    <property type="evidence" value="ECO:0007669"/>
    <property type="project" value="UniProtKB-EC"/>
</dbReference>
<dbReference type="AlphaFoldDB" id="A0A409WTG5"/>
<feature type="chain" id="PRO_5019444395" description="pyranose dehydrogenase (acceptor)" evidence="15">
    <location>
        <begin position="29"/>
        <end position="657"/>
    </location>
</feature>
<evidence type="ECO:0000256" key="12">
    <source>
        <dbReference type="ARBA" id="ARBA00034059"/>
    </source>
</evidence>
<evidence type="ECO:0000256" key="1">
    <source>
        <dbReference type="ARBA" id="ARBA00001974"/>
    </source>
</evidence>
<feature type="active site" description="Proton donor" evidence="13">
    <location>
        <position position="593"/>
    </location>
</feature>
<dbReference type="Gene3D" id="3.50.50.60">
    <property type="entry name" value="FAD/NAD(P)-binding domain"/>
    <property type="match status" value="1"/>
</dbReference>
<dbReference type="Proteomes" id="UP000284842">
    <property type="component" value="Unassembled WGS sequence"/>
</dbReference>
<evidence type="ECO:0000256" key="5">
    <source>
        <dbReference type="ARBA" id="ARBA00013177"/>
    </source>
</evidence>
<keyword evidence="14" id="KW-0285">Flavoprotein</keyword>
<accession>A0A409WTG5</accession>
<evidence type="ECO:0000256" key="7">
    <source>
        <dbReference type="ARBA" id="ARBA00024699"/>
    </source>
</evidence>
<keyword evidence="19" id="KW-1185">Reference proteome</keyword>
<dbReference type="EC" id="1.1.99.29" evidence="5"/>
<dbReference type="InterPro" id="IPR036188">
    <property type="entry name" value="FAD/NAD-bd_sf"/>
</dbReference>
<evidence type="ECO:0000256" key="13">
    <source>
        <dbReference type="PIRSR" id="PIRSR000137-1"/>
    </source>
</evidence>
<feature type="binding site" evidence="14">
    <location>
        <position position="275"/>
    </location>
    <ligand>
        <name>FAD</name>
        <dbReference type="ChEBI" id="CHEBI:57692"/>
    </ligand>
</feature>
<dbReference type="InParanoid" id="A0A409WTG5"/>
<evidence type="ECO:0000313" key="18">
    <source>
        <dbReference type="EMBL" id="PPQ81761.1"/>
    </source>
</evidence>
<dbReference type="OrthoDB" id="269227at2759"/>
<evidence type="ECO:0000256" key="14">
    <source>
        <dbReference type="PIRSR" id="PIRSR000137-2"/>
    </source>
</evidence>
<feature type="domain" description="Glucose-methanol-choline oxidoreductase N-terminal" evidence="16">
    <location>
        <begin position="50"/>
        <end position="316"/>
    </location>
</feature>
<keyword evidence="14" id="KW-0274">FAD</keyword>
<organism evidence="18 19">
    <name type="scientific">Panaeolus cyanescens</name>
    <dbReference type="NCBI Taxonomy" id="181874"/>
    <lineage>
        <taxon>Eukaryota</taxon>
        <taxon>Fungi</taxon>
        <taxon>Dikarya</taxon>
        <taxon>Basidiomycota</taxon>
        <taxon>Agaricomycotina</taxon>
        <taxon>Agaricomycetes</taxon>
        <taxon>Agaricomycetidae</taxon>
        <taxon>Agaricales</taxon>
        <taxon>Agaricineae</taxon>
        <taxon>Galeropsidaceae</taxon>
        <taxon>Panaeolus</taxon>
    </lineage>
</organism>
<feature type="domain" description="Glucose-methanol-choline oxidoreductase N-terminal" evidence="16">
    <location>
        <begin position="337"/>
        <end position="387"/>
    </location>
</feature>
<dbReference type="InterPro" id="IPR000172">
    <property type="entry name" value="GMC_OxRdtase_N"/>
</dbReference>
<comment type="catalytic activity">
    <reaction evidence="10">
        <text>pyranose + acceptor = pyranos-3-ulose + reduced acceptor.</text>
        <dbReference type="EC" id="1.1.99.29"/>
    </reaction>
</comment>
<evidence type="ECO:0000313" key="19">
    <source>
        <dbReference type="Proteomes" id="UP000284842"/>
    </source>
</evidence>
<evidence type="ECO:0000259" key="16">
    <source>
        <dbReference type="Pfam" id="PF00732"/>
    </source>
</evidence>
<comment type="cofactor">
    <cofactor evidence="1 14">
        <name>FAD</name>
        <dbReference type="ChEBI" id="CHEBI:57692"/>
    </cofactor>
</comment>
<comment type="subcellular location">
    <subcellularLocation>
        <location evidence="2">Secreted</location>
    </subcellularLocation>
</comment>
<dbReference type="Pfam" id="PF05199">
    <property type="entry name" value="GMC_oxred_C"/>
    <property type="match status" value="1"/>
</dbReference>
<feature type="domain" description="Glucose-methanol-choline oxidoreductase C-terminal" evidence="17">
    <location>
        <begin position="510"/>
        <end position="645"/>
    </location>
</feature>
<dbReference type="Gene3D" id="3.30.560.10">
    <property type="entry name" value="Glucose Oxidase, domain 3"/>
    <property type="match status" value="1"/>
</dbReference>
<dbReference type="InterPro" id="IPR012132">
    <property type="entry name" value="GMC_OxRdtase"/>
</dbReference>
<keyword evidence="6" id="KW-0964">Secreted</keyword>
<dbReference type="PANTHER" id="PTHR11552:SF115">
    <property type="entry name" value="DEHYDROGENASE XPTC-RELATED"/>
    <property type="match status" value="1"/>
</dbReference>
<dbReference type="GO" id="GO:0044550">
    <property type="term" value="P:secondary metabolite biosynthetic process"/>
    <property type="evidence" value="ECO:0007669"/>
    <property type="project" value="TreeGrafter"/>
</dbReference>
<keyword evidence="15" id="KW-0732">Signal</keyword>
<evidence type="ECO:0000256" key="10">
    <source>
        <dbReference type="ARBA" id="ARBA00034029"/>
    </source>
</evidence>
<comment type="subunit">
    <text evidence="4">Monomer.</text>
</comment>
<reference evidence="18 19" key="1">
    <citation type="journal article" date="2018" name="Evol. Lett.">
        <title>Horizontal gene cluster transfer increased hallucinogenic mushroom diversity.</title>
        <authorList>
            <person name="Reynolds H.T."/>
            <person name="Vijayakumar V."/>
            <person name="Gluck-Thaler E."/>
            <person name="Korotkin H.B."/>
            <person name="Matheny P.B."/>
            <person name="Slot J.C."/>
        </authorList>
    </citation>
    <scope>NUCLEOTIDE SEQUENCE [LARGE SCALE GENOMIC DNA]</scope>
    <source>
        <strain evidence="18 19">2629</strain>
    </source>
</reference>
<dbReference type="GO" id="GO:0005576">
    <property type="term" value="C:extracellular region"/>
    <property type="evidence" value="ECO:0007669"/>
    <property type="project" value="UniProtKB-SubCell"/>
</dbReference>
<dbReference type="GO" id="GO:0050660">
    <property type="term" value="F:flavin adenine dinucleotide binding"/>
    <property type="evidence" value="ECO:0007669"/>
    <property type="project" value="InterPro"/>
</dbReference>
<evidence type="ECO:0000256" key="6">
    <source>
        <dbReference type="ARBA" id="ARBA00022525"/>
    </source>
</evidence>
<comment type="catalytic activity">
    <reaction evidence="11">
        <text>a pyranoside + acceptor = a pyranosid-3-ulose + reduced acceptor.</text>
        <dbReference type="EC" id="1.1.99.29"/>
    </reaction>
</comment>
<comment type="catalytic activity">
    <reaction evidence="12">
        <text>a pyranoside + acceptor = a pyranosid-3,4-diulose + reduced acceptor.</text>
        <dbReference type="EC" id="1.1.99.29"/>
    </reaction>
</comment>
<comment type="similarity">
    <text evidence="3">Belongs to the GMC oxidoreductase family.</text>
</comment>
<dbReference type="PIRSF" id="PIRSF000137">
    <property type="entry name" value="Alcohol_oxidase"/>
    <property type="match status" value="1"/>
</dbReference>
<gene>
    <name evidence="18" type="ORF">CVT24_005119</name>
</gene>
<comment type="catalytic activity">
    <reaction evidence="9">
        <text>pyranose + acceptor = pyranos-2,3-diulose + reduced acceptor.</text>
        <dbReference type="EC" id="1.1.99.29"/>
    </reaction>
</comment>
<evidence type="ECO:0000256" key="15">
    <source>
        <dbReference type="SAM" id="SignalP"/>
    </source>
</evidence>
<dbReference type="SUPFAM" id="SSF54373">
    <property type="entry name" value="FAD-linked reductases, C-terminal domain"/>
    <property type="match status" value="1"/>
</dbReference>
<evidence type="ECO:0000256" key="9">
    <source>
        <dbReference type="ARBA" id="ARBA00034010"/>
    </source>
</evidence>
<dbReference type="SUPFAM" id="SSF51905">
    <property type="entry name" value="FAD/NAD(P)-binding domain"/>
    <property type="match status" value="1"/>
</dbReference>
<comment type="caution">
    <text evidence="18">The sequence shown here is derived from an EMBL/GenBank/DDBJ whole genome shotgun (WGS) entry which is preliminary data.</text>
</comment>
<feature type="binding site" evidence="14">
    <location>
        <position position="127"/>
    </location>
    <ligand>
        <name>FAD</name>
        <dbReference type="ChEBI" id="CHEBI:57692"/>
    </ligand>
</feature>
<evidence type="ECO:0000256" key="2">
    <source>
        <dbReference type="ARBA" id="ARBA00004613"/>
    </source>
</evidence>
<evidence type="ECO:0000256" key="4">
    <source>
        <dbReference type="ARBA" id="ARBA00011245"/>
    </source>
</evidence>
<evidence type="ECO:0000256" key="11">
    <source>
        <dbReference type="ARBA" id="ARBA00034050"/>
    </source>
</evidence>
<name>A0A409WTG5_9AGAR</name>
<feature type="signal peptide" evidence="15">
    <location>
        <begin position="1"/>
        <end position="28"/>
    </location>
</feature>